<feature type="transmembrane region" description="Helical" evidence="7">
    <location>
        <begin position="119"/>
        <end position="137"/>
    </location>
</feature>
<feature type="transmembrane region" description="Helical" evidence="7">
    <location>
        <begin position="169"/>
        <end position="195"/>
    </location>
</feature>
<comment type="similarity">
    <text evidence="2">Belongs to the purine-cytosine permease (2.A.39) family.</text>
</comment>
<comment type="subcellular location">
    <subcellularLocation>
        <location evidence="1">Membrane</location>
        <topology evidence="1">Multi-pass membrane protein</topology>
    </subcellularLocation>
</comment>
<feature type="transmembrane region" description="Helical" evidence="7">
    <location>
        <begin position="86"/>
        <end position="107"/>
    </location>
</feature>
<dbReference type="InParanoid" id="K0KW42"/>
<dbReference type="FunCoup" id="K0KW42">
    <property type="interactions" value="627"/>
</dbReference>
<accession>K0KW42</accession>
<feature type="transmembrane region" description="Helical" evidence="7">
    <location>
        <begin position="322"/>
        <end position="342"/>
    </location>
</feature>
<dbReference type="CDD" id="cd11482">
    <property type="entry name" value="SLC-NCS1sbd_NRT1-like"/>
    <property type="match status" value="1"/>
</dbReference>
<dbReference type="Pfam" id="PF02133">
    <property type="entry name" value="Transp_cyt_pur"/>
    <property type="match status" value="1"/>
</dbReference>
<dbReference type="GO" id="GO:0015205">
    <property type="term" value="F:nucleobase transmembrane transporter activity"/>
    <property type="evidence" value="ECO:0007669"/>
    <property type="project" value="TreeGrafter"/>
</dbReference>
<dbReference type="HOGENOM" id="CLU_021555_2_2_1"/>
<dbReference type="Gene3D" id="1.10.4160.10">
    <property type="entry name" value="Hydantoin permease"/>
    <property type="match status" value="1"/>
</dbReference>
<dbReference type="EMBL" id="CAIF01000234">
    <property type="protein sequence ID" value="CCH46197.1"/>
    <property type="molecule type" value="Genomic_DNA"/>
</dbReference>
<evidence type="ECO:0000313" key="9">
    <source>
        <dbReference type="Proteomes" id="UP000009328"/>
    </source>
</evidence>
<dbReference type="PANTHER" id="PTHR30618">
    <property type="entry name" value="NCS1 FAMILY PURINE/PYRIMIDINE TRANSPORTER"/>
    <property type="match status" value="1"/>
</dbReference>
<dbReference type="Proteomes" id="UP000009328">
    <property type="component" value="Unassembled WGS sequence"/>
</dbReference>
<feature type="transmembrane region" description="Helical" evidence="7">
    <location>
        <begin position="492"/>
        <end position="512"/>
    </location>
</feature>
<feature type="transmembrane region" description="Helical" evidence="7">
    <location>
        <begin position="242"/>
        <end position="262"/>
    </location>
</feature>
<dbReference type="InterPro" id="IPR012681">
    <property type="entry name" value="NCS1"/>
</dbReference>
<reference evidence="8 9" key="1">
    <citation type="journal article" date="2012" name="Eukaryot. Cell">
        <title>Draft genome sequence of Wickerhamomyces ciferrii NRRL Y-1031 F-60-10.</title>
        <authorList>
            <person name="Schneider J."/>
            <person name="Andrea H."/>
            <person name="Blom J."/>
            <person name="Jaenicke S."/>
            <person name="Ruckert C."/>
            <person name="Schorsch C."/>
            <person name="Szczepanowski R."/>
            <person name="Farwick M."/>
            <person name="Goesmann A."/>
            <person name="Puhler A."/>
            <person name="Schaffer S."/>
            <person name="Tauch A."/>
            <person name="Kohler T."/>
            <person name="Brinkrolf K."/>
        </authorList>
    </citation>
    <scope>NUCLEOTIDE SEQUENCE [LARGE SCALE GENOMIC DNA]</scope>
    <source>
        <strain evidence="9">ATCC 14091 / BCRC 22168 / CBS 111 / JCM 3599 / NBRC 0793 / NRRL Y-1031 F-60-10</strain>
    </source>
</reference>
<evidence type="ECO:0000256" key="6">
    <source>
        <dbReference type="SAM" id="MobiDB-lite"/>
    </source>
</evidence>
<evidence type="ECO:0000256" key="2">
    <source>
        <dbReference type="ARBA" id="ARBA00008974"/>
    </source>
</evidence>
<organism evidence="8 9">
    <name type="scientific">Wickerhamomyces ciferrii (strain ATCC 14091 / BCRC 22168 / CBS 111 / JCM 3599 / NBRC 0793 / NRRL Y-1031 F-60-10)</name>
    <name type="common">Yeast</name>
    <name type="synonym">Pichia ciferrii</name>
    <dbReference type="NCBI Taxonomy" id="1206466"/>
    <lineage>
        <taxon>Eukaryota</taxon>
        <taxon>Fungi</taxon>
        <taxon>Dikarya</taxon>
        <taxon>Ascomycota</taxon>
        <taxon>Saccharomycotina</taxon>
        <taxon>Saccharomycetes</taxon>
        <taxon>Phaffomycetales</taxon>
        <taxon>Wickerhamomycetaceae</taxon>
        <taxon>Wickerhamomyces</taxon>
    </lineage>
</organism>
<evidence type="ECO:0000256" key="7">
    <source>
        <dbReference type="SAM" id="Phobius"/>
    </source>
</evidence>
<proteinExistence type="inferred from homology"/>
<evidence type="ECO:0000256" key="5">
    <source>
        <dbReference type="ARBA" id="ARBA00023136"/>
    </source>
</evidence>
<dbReference type="AlphaFoldDB" id="K0KW42"/>
<dbReference type="FunFam" id="1.10.4160.10:FF:000001">
    <property type="entry name" value="Uracil permease, putative"/>
    <property type="match status" value="1"/>
</dbReference>
<feature type="transmembrane region" description="Helical" evidence="7">
    <location>
        <begin position="215"/>
        <end position="233"/>
    </location>
</feature>
<evidence type="ECO:0000256" key="4">
    <source>
        <dbReference type="ARBA" id="ARBA00022989"/>
    </source>
</evidence>
<keyword evidence="3 7" id="KW-0812">Transmembrane</keyword>
<dbReference type="PANTHER" id="PTHR30618:SF2">
    <property type="entry name" value="ALLANTOIN PERMEASE-RELATED"/>
    <property type="match status" value="1"/>
</dbReference>
<dbReference type="eggNOG" id="KOG2466">
    <property type="taxonomic scope" value="Eukaryota"/>
</dbReference>
<evidence type="ECO:0000256" key="1">
    <source>
        <dbReference type="ARBA" id="ARBA00004141"/>
    </source>
</evidence>
<evidence type="ECO:0000256" key="3">
    <source>
        <dbReference type="ARBA" id="ARBA00022692"/>
    </source>
</evidence>
<dbReference type="InterPro" id="IPR045225">
    <property type="entry name" value="Uracil/uridine/allantoin_perm"/>
</dbReference>
<evidence type="ECO:0000313" key="8">
    <source>
        <dbReference type="EMBL" id="CCH46197.1"/>
    </source>
</evidence>
<sequence length="592" mass="65763">MAYELKKEPVDIDVGFEGDAATGTASSLSDKEKSNSSNYSGPKSILYKMHNLISLQKDSDLTLSEMFMYNEDLRPVFDIKDRPWNWYNYVFFWIGGAFNLNTFQIAGTTVSMGLSWYETWIAIWIGYILVSCVYYIAQRPGSHYHISFPVACRATFGTFGSIWPVINRVVMAIVWCSTITWLGGQCVQLVLKSIFGGDLDTRIHNGIPKSGTTTFQFLSFFIFWLIQLPFIYCKPQTIRHLFTVKTIICPAAGVAFLVWTIVKAGGIGPVVHQHTTLSSSKHGWAFVMGIMNCFNNFSTLIVNSSDFTRVAKTPKSSSWSQFIGIPIALSLTSLIGILAASASTPMYGETYWSPVDLMNRYVEEGTPGNRAGVFFIAASFALAQVGTNIASNTISAGCDMAALLPQYINIRRGAFLCVMIVLCICPWNFFTSSSNFTTYLSAYAVFLSSIAGVVSADYTIVRRGYLNVFHLYTNGGSYNYSYNKLGINWRAFAAYICGILPNVVGFAGAVGNDVPKGATYIYNVSYFAGYIVAYVSYCVLVYISPVEGMPVKNFLTEGGWYEDYLDIEVDDFSKAINEPHPNEYSKEGKKFL</sequence>
<feature type="transmembrane region" description="Helical" evidence="7">
    <location>
        <begin position="412"/>
        <end position="430"/>
    </location>
</feature>
<dbReference type="NCBIfam" id="TIGR00800">
    <property type="entry name" value="ncs1"/>
    <property type="match status" value="1"/>
</dbReference>
<protein>
    <submittedName>
        <fullName evidence="8">Uracil permease</fullName>
    </submittedName>
</protein>
<feature type="transmembrane region" description="Helical" evidence="7">
    <location>
        <begin position="371"/>
        <end position="391"/>
    </location>
</feature>
<keyword evidence="9" id="KW-1185">Reference proteome</keyword>
<dbReference type="InterPro" id="IPR001248">
    <property type="entry name" value="Pur-cyt_permease"/>
</dbReference>
<name>K0KW42_WICCF</name>
<keyword evidence="5 7" id="KW-0472">Membrane</keyword>
<keyword evidence="4 7" id="KW-1133">Transmembrane helix</keyword>
<comment type="caution">
    <text evidence="8">The sequence shown here is derived from an EMBL/GenBank/DDBJ whole genome shotgun (WGS) entry which is preliminary data.</text>
</comment>
<feature type="region of interest" description="Disordered" evidence="6">
    <location>
        <begin position="18"/>
        <end position="39"/>
    </location>
</feature>
<feature type="transmembrane region" description="Helical" evidence="7">
    <location>
        <begin position="282"/>
        <end position="302"/>
    </location>
</feature>
<gene>
    <name evidence="8" type="ORF">BN7_5788</name>
</gene>
<feature type="transmembrane region" description="Helical" evidence="7">
    <location>
        <begin position="442"/>
        <end position="461"/>
    </location>
</feature>
<dbReference type="GO" id="GO:0005886">
    <property type="term" value="C:plasma membrane"/>
    <property type="evidence" value="ECO:0007669"/>
    <property type="project" value="TreeGrafter"/>
</dbReference>
<feature type="transmembrane region" description="Helical" evidence="7">
    <location>
        <begin position="524"/>
        <end position="543"/>
    </location>
</feature>